<evidence type="ECO:0000313" key="2">
    <source>
        <dbReference type="EMBL" id="QED26319.1"/>
    </source>
</evidence>
<evidence type="ECO:0000256" key="1">
    <source>
        <dbReference type="SAM" id="SignalP"/>
    </source>
</evidence>
<dbReference type="KEGG" id="bbae:FRD01_03425"/>
<dbReference type="AlphaFoldDB" id="A0A5B8XSD1"/>
<dbReference type="OrthoDB" id="5513596at2"/>
<keyword evidence="1" id="KW-0732">Signal</keyword>
<reference evidence="2 3" key="1">
    <citation type="submission" date="2019-08" db="EMBL/GenBank/DDBJ databases">
        <authorList>
            <person name="Liang Q."/>
        </authorList>
    </citation>
    <scope>NUCLEOTIDE SEQUENCE [LARGE SCALE GENOMIC DNA]</scope>
    <source>
        <strain evidence="2 3">V1718</strain>
    </source>
</reference>
<accession>A0A5B8XSD1</accession>
<name>A0A5B8XSD1_9DELT</name>
<dbReference type="EMBL" id="CP042467">
    <property type="protein sequence ID" value="QED26319.1"/>
    <property type="molecule type" value="Genomic_DNA"/>
</dbReference>
<keyword evidence="3" id="KW-1185">Reference proteome</keyword>
<evidence type="ECO:0000313" key="3">
    <source>
        <dbReference type="Proteomes" id="UP000321595"/>
    </source>
</evidence>
<feature type="signal peptide" evidence="1">
    <location>
        <begin position="1"/>
        <end position="20"/>
    </location>
</feature>
<dbReference type="Proteomes" id="UP000321595">
    <property type="component" value="Chromosome"/>
</dbReference>
<sequence length="172" mass="19125">MKHALLSLFIVALVSFSAHAATVLHMDLKTLSKEADAIVVVSVEDVQTEVKDGRVFSKATFRTEDVWKGQPMDTFSIRYLGGRHGNLVTRVPGLPMFAEGSREILFLESHPKHKGWAVLGLEQGRFVLKEDRVERSPDAHLHPISEDGKPVEMSEFPSDLKSFMAEVLGANE</sequence>
<organism evidence="2 3">
    <name type="scientific">Microvenator marinus</name>
    <dbReference type="NCBI Taxonomy" id="2600177"/>
    <lineage>
        <taxon>Bacteria</taxon>
        <taxon>Deltaproteobacteria</taxon>
        <taxon>Bradymonadales</taxon>
        <taxon>Microvenatoraceae</taxon>
        <taxon>Microvenator</taxon>
    </lineage>
</organism>
<protein>
    <submittedName>
        <fullName evidence="2">Uncharacterized protein</fullName>
    </submittedName>
</protein>
<proteinExistence type="predicted"/>
<dbReference type="RefSeq" id="WP_146957662.1">
    <property type="nucleotide sequence ID" value="NZ_CP042467.1"/>
</dbReference>
<gene>
    <name evidence="2" type="ORF">FRD01_03425</name>
</gene>
<feature type="chain" id="PRO_5022857889" evidence="1">
    <location>
        <begin position="21"/>
        <end position="172"/>
    </location>
</feature>